<proteinExistence type="predicted"/>
<reference evidence="1 2" key="1">
    <citation type="submission" date="2023-07" db="EMBL/GenBank/DDBJ databases">
        <title>Sorghum-associated microbial communities from plants grown in Nebraska, USA.</title>
        <authorList>
            <person name="Schachtman D."/>
        </authorList>
    </citation>
    <scope>NUCLEOTIDE SEQUENCE [LARGE SCALE GENOMIC DNA]</scope>
    <source>
        <strain evidence="1 2">BE190</strain>
    </source>
</reference>
<dbReference type="EMBL" id="JAVDVX010000007">
    <property type="protein sequence ID" value="MDR7091596.1"/>
    <property type="molecule type" value="Genomic_DNA"/>
</dbReference>
<evidence type="ECO:0000313" key="2">
    <source>
        <dbReference type="Proteomes" id="UP001253595"/>
    </source>
</evidence>
<accession>A0ABU1V2C5</accession>
<dbReference type="Proteomes" id="UP001253595">
    <property type="component" value="Unassembled WGS sequence"/>
</dbReference>
<sequence length="33" mass="3434">MSVAEGAKFTGWQGLRSRGISAKKPPLAPASFS</sequence>
<name>A0ABU1V2C5_9GAMM</name>
<keyword evidence="2" id="KW-1185">Reference proteome</keyword>
<evidence type="ECO:0000313" key="1">
    <source>
        <dbReference type="EMBL" id="MDR7091596.1"/>
    </source>
</evidence>
<gene>
    <name evidence="1" type="ORF">J2X05_003631</name>
</gene>
<comment type="caution">
    <text evidence="1">The sequence shown here is derived from an EMBL/GenBank/DDBJ whole genome shotgun (WGS) entry which is preliminary data.</text>
</comment>
<organism evidence="1 2">
    <name type="scientific">Cellvibrio fibrivorans</name>
    <dbReference type="NCBI Taxonomy" id="126350"/>
    <lineage>
        <taxon>Bacteria</taxon>
        <taxon>Pseudomonadati</taxon>
        <taxon>Pseudomonadota</taxon>
        <taxon>Gammaproteobacteria</taxon>
        <taxon>Cellvibrionales</taxon>
        <taxon>Cellvibrionaceae</taxon>
        <taxon>Cellvibrio</taxon>
    </lineage>
</organism>
<protein>
    <submittedName>
        <fullName evidence="1">Uncharacterized protein</fullName>
    </submittedName>
</protein>